<evidence type="ECO:0000313" key="2">
    <source>
        <dbReference type="EMBL" id="EXB07321.1"/>
    </source>
</evidence>
<evidence type="ECO:0000256" key="1">
    <source>
        <dbReference type="SAM" id="Phobius"/>
    </source>
</evidence>
<comment type="caution">
    <text evidence="2">The sequence shown here is derived from an EMBL/GenBank/DDBJ whole genome shotgun (WGS) entry which is preliminary data.</text>
</comment>
<proteinExistence type="predicted"/>
<sequence>MDAAQSELSSVVGIQKKAFFYIYFSYLGRFIILADSGHIKIMGR</sequence>
<evidence type="ECO:0000313" key="3">
    <source>
        <dbReference type="Proteomes" id="UP000020595"/>
    </source>
</evidence>
<dbReference type="AlphaFoldDB" id="A0A009IA84"/>
<keyword evidence="1" id="KW-0472">Membrane</keyword>
<keyword evidence="1" id="KW-0812">Transmembrane</keyword>
<dbReference type="EMBL" id="JEWH01000003">
    <property type="protein sequence ID" value="EXB07321.1"/>
    <property type="molecule type" value="Genomic_DNA"/>
</dbReference>
<organism evidence="2 3">
    <name type="scientific">Acinetobacter baumannii (strain 1295743)</name>
    <dbReference type="NCBI Taxonomy" id="1310613"/>
    <lineage>
        <taxon>Bacteria</taxon>
        <taxon>Pseudomonadati</taxon>
        <taxon>Pseudomonadota</taxon>
        <taxon>Gammaproteobacteria</taxon>
        <taxon>Moraxellales</taxon>
        <taxon>Moraxellaceae</taxon>
        <taxon>Acinetobacter</taxon>
        <taxon>Acinetobacter calcoaceticus/baumannii complex</taxon>
    </lineage>
</organism>
<dbReference type="PATRIC" id="fig|1310613.3.peg.428"/>
<protein>
    <submittedName>
        <fullName evidence="2">Uncharacterized protein</fullName>
    </submittedName>
</protein>
<dbReference type="Proteomes" id="UP000020595">
    <property type="component" value="Unassembled WGS sequence"/>
</dbReference>
<keyword evidence="1" id="KW-1133">Transmembrane helix</keyword>
<gene>
    <name evidence="2" type="ORF">J512_0449</name>
</gene>
<name>A0A009IA84_ACIB9</name>
<accession>A0A009IA84</accession>
<reference evidence="2 3" key="1">
    <citation type="submission" date="2014-02" db="EMBL/GenBank/DDBJ databases">
        <title>Comparative genomics and transcriptomics to identify genetic mechanisms underlying the emergence of carbapenem resistant Acinetobacter baumannii (CRAb).</title>
        <authorList>
            <person name="Harris A.D."/>
            <person name="Johnson K.J."/>
            <person name="George J."/>
            <person name="Shefchek K."/>
            <person name="Daugherty S.C."/>
            <person name="Parankush S."/>
            <person name="Sadzewicz L."/>
            <person name="Tallon L."/>
            <person name="Sengamalay N."/>
            <person name="Hazen T.H."/>
            <person name="Rasko D.A."/>
        </authorList>
    </citation>
    <scope>NUCLEOTIDE SEQUENCE [LARGE SCALE GENOMIC DNA]</scope>
    <source>
        <strain evidence="2 3">1295743</strain>
    </source>
</reference>
<feature type="transmembrane region" description="Helical" evidence="1">
    <location>
        <begin position="20"/>
        <end position="39"/>
    </location>
</feature>